<keyword evidence="4" id="KW-0963">Cytoplasm</keyword>
<dbReference type="Pfam" id="PF25574">
    <property type="entry name" value="TPR_IMB1"/>
    <property type="match status" value="1"/>
</dbReference>
<dbReference type="InterPro" id="IPR011989">
    <property type="entry name" value="ARM-like"/>
</dbReference>
<dbReference type="PANTHER" id="PTHR10527">
    <property type="entry name" value="IMPORTIN BETA"/>
    <property type="match status" value="1"/>
</dbReference>
<proteinExistence type="predicted"/>
<gene>
    <name evidence="12" type="ORF">SCLCIDRAFT_17380</name>
</gene>
<reference evidence="13" key="2">
    <citation type="submission" date="2015-01" db="EMBL/GenBank/DDBJ databases">
        <title>Evolutionary Origins and Diversification of the Mycorrhizal Mutualists.</title>
        <authorList>
            <consortium name="DOE Joint Genome Institute"/>
            <consortium name="Mycorrhizal Genomics Consortium"/>
            <person name="Kohler A."/>
            <person name="Kuo A."/>
            <person name="Nagy L.G."/>
            <person name="Floudas D."/>
            <person name="Copeland A."/>
            <person name="Barry K.W."/>
            <person name="Cichocki N."/>
            <person name="Veneault-Fourrey C."/>
            <person name="LaButti K."/>
            <person name="Lindquist E.A."/>
            <person name="Lipzen A."/>
            <person name="Lundell T."/>
            <person name="Morin E."/>
            <person name="Murat C."/>
            <person name="Riley R."/>
            <person name="Ohm R."/>
            <person name="Sun H."/>
            <person name="Tunlid A."/>
            <person name="Henrissat B."/>
            <person name="Grigoriev I.V."/>
            <person name="Hibbett D.S."/>
            <person name="Martin F."/>
        </authorList>
    </citation>
    <scope>NUCLEOTIDE SEQUENCE [LARGE SCALE GENOMIC DNA]</scope>
    <source>
        <strain evidence="13">Foug A</strain>
    </source>
</reference>
<evidence type="ECO:0000256" key="9">
    <source>
        <dbReference type="SAM" id="MobiDB-lite"/>
    </source>
</evidence>
<dbReference type="PROSITE" id="PS50077">
    <property type="entry name" value="HEAT_REPEAT"/>
    <property type="match status" value="1"/>
</dbReference>
<evidence type="ECO:0000256" key="1">
    <source>
        <dbReference type="ARBA" id="ARBA00004123"/>
    </source>
</evidence>
<dbReference type="AlphaFoldDB" id="A0A0C3DGF0"/>
<dbReference type="HOGENOM" id="CLU_003794_0_2_1"/>
<dbReference type="GO" id="GO:0006606">
    <property type="term" value="P:protein import into nucleus"/>
    <property type="evidence" value="ECO:0007669"/>
    <property type="project" value="InterPro"/>
</dbReference>
<evidence type="ECO:0000256" key="6">
    <source>
        <dbReference type="ARBA" id="ARBA00022927"/>
    </source>
</evidence>
<dbReference type="OrthoDB" id="543373at2759"/>
<dbReference type="EMBL" id="KN822135">
    <property type="protein sequence ID" value="KIM55444.1"/>
    <property type="molecule type" value="Genomic_DNA"/>
</dbReference>
<organism evidence="12 13">
    <name type="scientific">Scleroderma citrinum Foug A</name>
    <dbReference type="NCBI Taxonomy" id="1036808"/>
    <lineage>
        <taxon>Eukaryota</taxon>
        <taxon>Fungi</taxon>
        <taxon>Dikarya</taxon>
        <taxon>Basidiomycota</taxon>
        <taxon>Agaricomycotina</taxon>
        <taxon>Agaricomycetes</taxon>
        <taxon>Agaricomycetidae</taxon>
        <taxon>Boletales</taxon>
        <taxon>Sclerodermatineae</taxon>
        <taxon>Sclerodermataceae</taxon>
        <taxon>Scleroderma</taxon>
    </lineage>
</organism>
<feature type="domain" description="Importin subunit beta-1/Transportin-1-like TPR repeats" evidence="10">
    <location>
        <begin position="536"/>
        <end position="692"/>
    </location>
</feature>
<evidence type="ECO:0000313" key="12">
    <source>
        <dbReference type="EMBL" id="KIM55444.1"/>
    </source>
</evidence>
<evidence type="ECO:0008006" key="14">
    <source>
        <dbReference type="Google" id="ProtNLM"/>
    </source>
</evidence>
<feature type="compositionally biased region" description="Low complexity" evidence="9">
    <location>
        <begin position="293"/>
        <end position="315"/>
    </location>
</feature>
<dbReference type="InterPro" id="IPR016024">
    <property type="entry name" value="ARM-type_fold"/>
</dbReference>
<feature type="repeat" description="HEAT" evidence="8">
    <location>
        <begin position="460"/>
        <end position="498"/>
    </location>
</feature>
<accession>A0A0C3DGF0</accession>
<comment type="subcellular location">
    <subcellularLocation>
        <location evidence="2">Cytoplasm</location>
    </subcellularLocation>
    <subcellularLocation>
        <location evidence="1">Nucleus</location>
    </subcellularLocation>
</comment>
<protein>
    <recommendedName>
        <fullName evidence="14">TOG domain-containing protein</fullName>
    </recommendedName>
</protein>
<dbReference type="Pfam" id="PF13513">
    <property type="entry name" value="HEAT_EZ"/>
    <property type="match status" value="1"/>
</dbReference>
<evidence type="ECO:0000259" key="11">
    <source>
        <dbReference type="Pfam" id="PF25780"/>
    </source>
</evidence>
<dbReference type="Pfam" id="PF18829">
    <property type="entry name" value="Importin_rep_6"/>
    <property type="match status" value="1"/>
</dbReference>
<dbReference type="Proteomes" id="UP000053989">
    <property type="component" value="Unassembled WGS sequence"/>
</dbReference>
<dbReference type="InterPro" id="IPR041389">
    <property type="entry name" value="Importin_rep_6"/>
</dbReference>
<dbReference type="GO" id="GO:0005737">
    <property type="term" value="C:cytoplasm"/>
    <property type="evidence" value="ECO:0007669"/>
    <property type="project" value="UniProtKB-SubCell"/>
</dbReference>
<evidence type="ECO:0000259" key="10">
    <source>
        <dbReference type="Pfam" id="PF25574"/>
    </source>
</evidence>
<evidence type="ECO:0000256" key="7">
    <source>
        <dbReference type="ARBA" id="ARBA00023242"/>
    </source>
</evidence>
<dbReference type="FunCoup" id="A0A0C3DGF0">
    <property type="interactions" value="599"/>
</dbReference>
<dbReference type="InParanoid" id="A0A0C3DGF0"/>
<keyword evidence="5" id="KW-0677">Repeat</keyword>
<evidence type="ECO:0000313" key="13">
    <source>
        <dbReference type="Proteomes" id="UP000053989"/>
    </source>
</evidence>
<evidence type="ECO:0000256" key="5">
    <source>
        <dbReference type="ARBA" id="ARBA00022737"/>
    </source>
</evidence>
<dbReference type="InterPro" id="IPR041653">
    <property type="entry name" value="Importin_rep_4"/>
</dbReference>
<reference evidence="12 13" key="1">
    <citation type="submission" date="2014-04" db="EMBL/GenBank/DDBJ databases">
        <authorList>
            <consortium name="DOE Joint Genome Institute"/>
            <person name="Kuo A."/>
            <person name="Kohler A."/>
            <person name="Nagy L.G."/>
            <person name="Floudas D."/>
            <person name="Copeland A."/>
            <person name="Barry K.W."/>
            <person name="Cichocki N."/>
            <person name="Veneault-Fourrey C."/>
            <person name="LaButti K."/>
            <person name="Lindquist E.A."/>
            <person name="Lipzen A."/>
            <person name="Lundell T."/>
            <person name="Morin E."/>
            <person name="Murat C."/>
            <person name="Sun H."/>
            <person name="Tunlid A."/>
            <person name="Henrissat B."/>
            <person name="Grigoriev I.V."/>
            <person name="Hibbett D.S."/>
            <person name="Martin F."/>
            <person name="Nordberg H.P."/>
            <person name="Cantor M.N."/>
            <person name="Hua S.X."/>
        </authorList>
    </citation>
    <scope>NUCLEOTIDE SEQUENCE [LARGE SCALE GENOMIC DNA]</scope>
    <source>
        <strain evidence="12 13">Foug A</strain>
    </source>
</reference>
<sequence>MESVVPPEITAELTQILANLVLGDNEIRSKAEKAVNDRLAHTPDLYLLALAQFAIAADTEVMRSFSLVLLRRLLFRAPPQPHHTHTHTQKDPRITLYDHMPNHSLSNLERLLLHSLSHEPSDSVRRKTVDTVCDLANTAMNRGRPWHALQAQAFHMTQAELHGFRECAFRVFSGCPNLVMDLQTDAVLSVFEKGLRDTQSVDVRLAALRACVSYFSASDIPQLTHSRSLVYPMLDTLPPLPNAHLKTFLSSLTPLCTSHPQLFAPHMSALLSFLRALIMPSADPGPTPTVAKPFPGTTPSFSFPPQSQHAQQQRRQQNDEVDAEAEDNEKEQVRRIALELMISLSEARPSMVKRVEGWTAAVVRACLEGMAELPEDGLEVWLDADPSEDPTDDTYPLIYDQALDRFACALGGKEVLPPAFQYIPSMLASYDWRQRHAGLMAIAAIAEGTSKIMQIELGKVVALVTPMFKDAHPRVRYAASQCLGQLCTDLEEIIQEKHHQQLFSALIPTLEAPEHRVHAHAAAALINFCEGIERDTLIPYLDPIMERLLKMLDASSEKCYCQEQAITSLAMVADASETTFEKYYVSIMPLLLSVLQNAHGTDHLKLRVKAMECAGLIAIAVRRDIFRPDARPLIDALIHIQNSPVDPSDTMLATYLIATWAKICQALGPEFEPYLPVVMPPLLNAASAKADVSIYDDDETNYDREGWETISMDGQVVGIRTSTIEEKCQAFDTLVIYCNTLGPRFGPYLSQSLELALPALLFYFHEGVREAACRLIPLLLSCGKTSGTLTAQMVTASLHQLIKCLRTEPDPSFVGSLYRSTADSLRVVGMGLLTPDLADGLLDATKAQLTTLAERRKIRSSRVHGHREGDEKADDDDQEEFALLEEMEEFALEDMEKTLKLLDVQHPLLIAVASVRDLGVISRLESEEEGPAEQC</sequence>
<dbReference type="InterPro" id="IPR058584">
    <property type="entry name" value="IMB1_TNPO1-like_TPR"/>
</dbReference>
<feature type="region of interest" description="Disordered" evidence="9">
    <location>
        <begin position="284"/>
        <end position="330"/>
    </location>
</feature>
<keyword evidence="13" id="KW-1185">Reference proteome</keyword>
<evidence type="ECO:0000256" key="3">
    <source>
        <dbReference type="ARBA" id="ARBA00022448"/>
    </source>
</evidence>
<dbReference type="InterPro" id="IPR057672">
    <property type="entry name" value="TPR_IPO4/5"/>
</dbReference>
<keyword evidence="7" id="KW-0539">Nucleus</keyword>
<feature type="compositionally biased region" description="Acidic residues" evidence="9">
    <location>
        <begin position="319"/>
        <end position="329"/>
    </location>
</feature>
<keyword evidence="3" id="KW-0813">Transport</keyword>
<evidence type="ECO:0000256" key="8">
    <source>
        <dbReference type="PROSITE-ProRule" id="PRU00103"/>
    </source>
</evidence>
<dbReference type="STRING" id="1036808.A0A0C3DGF0"/>
<keyword evidence="6" id="KW-0653">Protein transport</keyword>
<dbReference type="InterPro" id="IPR040122">
    <property type="entry name" value="Importin_beta"/>
</dbReference>
<feature type="domain" description="IPO4/5-like TPR repeats" evidence="11">
    <location>
        <begin position="121"/>
        <end position="273"/>
    </location>
</feature>
<dbReference type="SUPFAM" id="SSF48371">
    <property type="entry name" value="ARM repeat"/>
    <property type="match status" value="1"/>
</dbReference>
<dbReference type="InterPro" id="IPR021133">
    <property type="entry name" value="HEAT_type_2"/>
</dbReference>
<dbReference type="GO" id="GO:0005634">
    <property type="term" value="C:nucleus"/>
    <property type="evidence" value="ECO:0007669"/>
    <property type="project" value="UniProtKB-SubCell"/>
</dbReference>
<dbReference type="Pfam" id="PF18808">
    <property type="entry name" value="Importin_rep_4"/>
    <property type="match status" value="1"/>
</dbReference>
<dbReference type="Pfam" id="PF25780">
    <property type="entry name" value="TPR_IPO5"/>
    <property type="match status" value="1"/>
</dbReference>
<evidence type="ECO:0000256" key="4">
    <source>
        <dbReference type="ARBA" id="ARBA00022490"/>
    </source>
</evidence>
<evidence type="ECO:0000256" key="2">
    <source>
        <dbReference type="ARBA" id="ARBA00004496"/>
    </source>
</evidence>
<name>A0A0C3DGF0_9AGAM</name>
<dbReference type="Gene3D" id="1.25.10.10">
    <property type="entry name" value="Leucine-rich Repeat Variant"/>
    <property type="match status" value="1"/>
</dbReference>